<dbReference type="GO" id="GO:0004175">
    <property type="term" value="F:endopeptidase activity"/>
    <property type="evidence" value="ECO:0007669"/>
    <property type="project" value="TreeGrafter"/>
</dbReference>
<keyword evidence="2" id="KW-1185">Reference proteome</keyword>
<dbReference type="InterPro" id="IPR000671">
    <property type="entry name" value="Peptidase_A31"/>
</dbReference>
<dbReference type="Proteomes" id="UP000483379">
    <property type="component" value="Unassembled WGS sequence"/>
</dbReference>
<dbReference type="InterPro" id="IPR023430">
    <property type="entry name" value="Pept_HybD-like_dom_sf"/>
</dbReference>
<dbReference type="GO" id="GO:0008047">
    <property type="term" value="F:enzyme activator activity"/>
    <property type="evidence" value="ECO:0007669"/>
    <property type="project" value="InterPro"/>
</dbReference>
<dbReference type="Gene3D" id="3.40.50.1450">
    <property type="entry name" value="HybD-like"/>
    <property type="match status" value="1"/>
</dbReference>
<dbReference type="AlphaFoldDB" id="A0A6M0JZI7"/>
<dbReference type="PANTHER" id="PTHR30302:SF5">
    <property type="entry name" value="SLR1876 PROTEIN"/>
    <property type="match status" value="1"/>
</dbReference>
<gene>
    <name evidence="1" type="ORF">G3446_11360</name>
</gene>
<dbReference type="SUPFAM" id="SSF53163">
    <property type="entry name" value="HybD-like"/>
    <property type="match status" value="1"/>
</dbReference>
<dbReference type="PANTHER" id="PTHR30302">
    <property type="entry name" value="HYDROGENASE 1 MATURATION PROTEASE"/>
    <property type="match status" value="1"/>
</dbReference>
<accession>A0A6M0JZI7</accession>
<keyword evidence="1" id="KW-0378">Hydrolase</keyword>
<name>A0A6M0JZI7_9GAMM</name>
<comment type="caution">
    <text evidence="1">The sequence shown here is derived from an EMBL/GenBank/DDBJ whole genome shotgun (WGS) entry which is preliminary data.</text>
</comment>
<keyword evidence="1" id="KW-0645">Protease</keyword>
<sequence length="165" mass="17579">MKTLIVGYGSPIRGDDALGPLAADRLAALDLGDGIEVASRHVLTAEMVADLADKALVIFLDAAVDIAPGEVRCQALEPDEHAVSTMAHFLDPRELLAWCETLYQRVPETYLVTGGGDSFDYASYELTPAAEQAIERMLACVGRLLEQGRAASHGQISSSGSHLRA</sequence>
<protein>
    <submittedName>
        <fullName evidence="1">Hydrogenase maturation protease</fullName>
    </submittedName>
</protein>
<proteinExistence type="predicted"/>
<dbReference type="RefSeq" id="WP_164452951.1">
    <property type="nucleotide sequence ID" value="NZ_JAAIJQ010000029.1"/>
</dbReference>
<dbReference type="NCBIfam" id="TIGR00072">
    <property type="entry name" value="hydrog_prot"/>
    <property type="match status" value="1"/>
</dbReference>
<evidence type="ECO:0000313" key="1">
    <source>
        <dbReference type="EMBL" id="NEV62481.1"/>
    </source>
</evidence>
<evidence type="ECO:0000313" key="2">
    <source>
        <dbReference type="Proteomes" id="UP000483379"/>
    </source>
</evidence>
<reference evidence="1 2" key="1">
    <citation type="submission" date="2020-02" db="EMBL/GenBank/DDBJ databases">
        <title>Genome sequences of Thiorhodococcus mannitoliphagus and Thiorhodococcus minor, purple sulfur photosynthetic bacteria in the gammaproteobacterial family, Chromatiaceae.</title>
        <authorList>
            <person name="Aviles F.A."/>
            <person name="Meyer T.E."/>
            <person name="Kyndt J.A."/>
        </authorList>
    </citation>
    <scope>NUCLEOTIDE SEQUENCE [LARGE SCALE GENOMIC DNA]</scope>
    <source>
        <strain evidence="1 2">DSM 11518</strain>
    </source>
</reference>
<dbReference type="GO" id="GO:0016485">
    <property type="term" value="P:protein processing"/>
    <property type="evidence" value="ECO:0007669"/>
    <property type="project" value="TreeGrafter"/>
</dbReference>
<dbReference type="EMBL" id="JAAIJQ010000029">
    <property type="protein sequence ID" value="NEV62481.1"/>
    <property type="molecule type" value="Genomic_DNA"/>
</dbReference>
<organism evidence="1 2">
    <name type="scientific">Thiorhodococcus minor</name>
    <dbReference type="NCBI Taxonomy" id="57489"/>
    <lineage>
        <taxon>Bacteria</taxon>
        <taxon>Pseudomonadati</taxon>
        <taxon>Pseudomonadota</taxon>
        <taxon>Gammaproteobacteria</taxon>
        <taxon>Chromatiales</taxon>
        <taxon>Chromatiaceae</taxon>
        <taxon>Thiorhodococcus</taxon>
    </lineage>
</organism>